<dbReference type="RefSeq" id="WP_132300632.1">
    <property type="nucleotide sequence ID" value="NZ_CP170642.1"/>
</dbReference>
<dbReference type="InterPro" id="IPR029063">
    <property type="entry name" value="SAM-dependent_MTases_sf"/>
</dbReference>
<dbReference type="EC" id="2.1.1.297" evidence="5"/>
<comment type="caution">
    <text evidence="8">The sequence shown here is derived from an EMBL/GenBank/DDBJ whole genome shotgun (WGS) entry which is preliminary data.</text>
</comment>
<dbReference type="InterPro" id="IPR004556">
    <property type="entry name" value="HemK-like"/>
</dbReference>
<feature type="binding site" evidence="5">
    <location>
        <position position="197"/>
    </location>
    <ligand>
        <name>S-adenosyl-L-methionine</name>
        <dbReference type="ChEBI" id="CHEBI:59789"/>
    </ligand>
</feature>
<evidence type="ECO:0000259" key="7">
    <source>
        <dbReference type="Pfam" id="PF17827"/>
    </source>
</evidence>
<dbReference type="FunFam" id="3.40.50.150:FF:000053">
    <property type="entry name" value="Release factor glutamine methyltransferase"/>
    <property type="match status" value="1"/>
</dbReference>
<dbReference type="InterPro" id="IPR050320">
    <property type="entry name" value="N5-glutamine_MTase"/>
</dbReference>
<dbReference type="CDD" id="cd02440">
    <property type="entry name" value="AdoMet_MTases"/>
    <property type="match status" value="1"/>
</dbReference>
<dbReference type="GO" id="GO:0032259">
    <property type="term" value="P:methylation"/>
    <property type="evidence" value="ECO:0007669"/>
    <property type="project" value="UniProtKB-KW"/>
</dbReference>
<keyword evidence="1 5" id="KW-0489">Methyltransferase</keyword>
<dbReference type="InterPro" id="IPR025714">
    <property type="entry name" value="Methyltranfer_dom"/>
</dbReference>
<comment type="catalytic activity">
    <reaction evidence="4 5">
        <text>L-glutaminyl-[peptide chain release factor] + S-adenosyl-L-methionine = N(5)-methyl-L-glutaminyl-[peptide chain release factor] + S-adenosyl-L-homocysteine + H(+)</text>
        <dbReference type="Rhea" id="RHEA:42896"/>
        <dbReference type="Rhea" id="RHEA-COMP:10271"/>
        <dbReference type="Rhea" id="RHEA-COMP:10272"/>
        <dbReference type="ChEBI" id="CHEBI:15378"/>
        <dbReference type="ChEBI" id="CHEBI:30011"/>
        <dbReference type="ChEBI" id="CHEBI:57856"/>
        <dbReference type="ChEBI" id="CHEBI:59789"/>
        <dbReference type="ChEBI" id="CHEBI:61891"/>
        <dbReference type="EC" id="2.1.1.297"/>
    </reaction>
</comment>
<evidence type="ECO:0000313" key="8">
    <source>
        <dbReference type="EMBL" id="TCK70449.1"/>
    </source>
</evidence>
<evidence type="ECO:0000256" key="4">
    <source>
        <dbReference type="ARBA" id="ARBA00048391"/>
    </source>
</evidence>
<dbReference type="SUPFAM" id="SSF53335">
    <property type="entry name" value="S-adenosyl-L-methionine-dependent methyltransferases"/>
    <property type="match status" value="1"/>
</dbReference>
<evidence type="ECO:0000256" key="1">
    <source>
        <dbReference type="ARBA" id="ARBA00022603"/>
    </source>
</evidence>
<evidence type="ECO:0000259" key="6">
    <source>
        <dbReference type="Pfam" id="PF13847"/>
    </source>
</evidence>
<keyword evidence="2 5" id="KW-0808">Transferase</keyword>
<dbReference type="NCBIfam" id="TIGR00536">
    <property type="entry name" value="hemK_fam"/>
    <property type="match status" value="1"/>
</dbReference>
<comment type="similarity">
    <text evidence="5">Belongs to the protein N5-glutamine methyltransferase family. PrmC subfamily.</text>
</comment>
<dbReference type="Gene3D" id="1.10.8.10">
    <property type="entry name" value="DNA helicase RuvA subunit, C-terminal domain"/>
    <property type="match status" value="1"/>
</dbReference>
<dbReference type="NCBIfam" id="TIGR03534">
    <property type="entry name" value="RF_mod_PrmC"/>
    <property type="match status" value="1"/>
</dbReference>
<keyword evidence="3 5" id="KW-0949">S-adenosyl-L-methionine</keyword>
<dbReference type="Pfam" id="PF13847">
    <property type="entry name" value="Methyltransf_31"/>
    <property type="match status" value="1"/>
</dbReference>
<accession>A0A4R1L2R7</accession>
<evidence type="ECO:0000256" key="3">
    <source>
        <dbReference type="ARBA" id="ARBA00022691"/>
    </source>
</evidence>
<evidence type="ECO:0000256" key="2">
    <source>
        <dbReference type="ARBA" id="ARBA00022679"/>
    </source>
</evidence>
<feature type="binding site" evidence="5">
    <location>
        <begin position="197"/>
        <end position="200"/>
    </location>
    <ligand>
        <name>substrate</name>
    </ligand>
</feature>
<feature type="binding site" evidence="5">
    <location>
        <begin position="128"/>
        <end position="132"/>
    </location>
    <ligand>
        <name>S-adenosyl-L-methionine</name>
        <dbReference type="ChEBI" id="CHEBI:59789"/>
    </ligand>
</feature>
<dbReference type="InterPro" id="IPR040758">
    <property type="entry name" value="PrmC_N"/>
</dbReference>
<dbReference type="AlphaFoldDB" id="A0A4R1L2R7"/>
<protein>
    <recommendedName>
        <fullName evidence="5">Release factor glutamine methyltransferase</fullName>
        <shortName evidence="5">RF MTase</shortName>
        <ecNumber evidence="5">2.1.1.297</ecNumber>
    </recommendedName>
    <alternativeName>
        <fullName evidence="5">N5-glutamine methyltransferase PrmC</fullName>
    </alternativeName>
    <alternativeName>
        <fullName evidence="5">Protein-(glutamine-N5) MTase PrmC</fullName>
    </alternativeName>
    <alternativeName>
        <fullName evidence="5">Protein-glutamine N-methyltransferase PrmC</fullName>
    </alternativeName>
</protein>
<evidence type="ECO:0000313" key="9">
    <source>
        <dbReference type="Proteomes" id="UP000295496"/>
    </source>
</evidence>
<feature type="binding site" evidence="5">
    <location>
        <position position="155"/>
    </location>
    <ligand>
        <name>S-adenosyl-L-methionine</name>
        <dbReference type="ChEBI" id="CHEBI:59789"/>
    </ligand>
</feature>
<feature type="domain" description="Methyltransferase" evidence="6">
    <location>
        <begin position="121"/>
        <end position="259"/>
    </location>
</feature>
<comment type="function">
    <text evidence="5">Methylates the class 1 translation termination release factors RF1/PrfA and RF2/PrfB on the glutamine residue of the universally conserved GGQ motif.</text>
</comment>
<dbReference type="PANTHER" id="PTHR18895">
    <property type="entry name" value="HEMK METHYLTRANSFERASE"/>
    <property type="match status" value="1"/>
</dbReference>
<reference evidence="8 9" key="1">
    <citation type="submission" date="2019-03" db="EMBL/GenBank/DDBJ databases">
        <title>Genomic Encyclopedia of Type Strains, Phase IV (KMG-IV): sequencing the most valuable type-strain genomes for metagenomic binning, comparative biology and taxonomic classification.</title>
        <authorList>
            <person name="Goeker M."/>
        </authorList>
    </citation>
    <scope>NUCLEOTIDE SEQUENCE [LARGE SCALE GENOMIC DNA]</scope>
    <source>
        <strain evidence="8 9">DSM 10053</strain>
    </source>
</reference>
<gene>
    <name evidence="5" type="primary">prmC</name>
    <name evidence="8" type="ORF">EV692_0722</name>
</gene>
<evidence type="ECO:0000256" key="5">
    <source>
        <dbReference type="HAMAP-Rule" id="MF_02126"/>
    </source>
</evidence>
<proteinExistence type="inferred from homology"/>
<feature type="binding site" evidence="5">
    <location>
        <position position="183"/>
    </location>
    <ligand>
        <name>S-adenosyl-L-methionine</name>
        <dbReference type="ChEBI" id="CHEBI:59789"/>
    </ligand>
</feature>
<dbReference type="InterPro" id="IPR002052">
    <property type="entry name" value="DNA_methylase_N6_adenine_CS"/>
</dbReference>
<dbReference type="InterPro" id="IPR019874">
    <property type="entry name" value="RF_methyltr_PrmC"/>
</dbReference>
<dbReference type="PROSITE" id="PS00092">
    <property type="entry name" value="N6_MTASE"/>
    <property type="match status" value="1"/>
</dbReference>
<dbReference type="EMBL" id="SMGJ01000002">
    <property type="protein sequence ID" value="TCK70449.1"/>
    <property type="molecule type" value="Genomic_DNA"/>
</dbReference>
<dbReference type="Gene3D" id="3.40.50.150">
    <property type="entry name" value="Vaccinia Virus protein VP39"/>
    <property type="match status" value="1"/>
</dbReference>
<sequence length="290" mass="32801">MNIAQWIVYAKQYLTENLTNDPYLNAKTDSYLLLQFVTGYSKLQLMAFNDRELSKENCEKLTALLERRAKGEPMAYILGETEFWSLNLKVSPDTLIPRPDTEMLVEHALNVAKEKIQQKGKVSILDLGTGTGAIALAIADELKKCGTKYRILGVDLVAGAVALARQNAEQNDLLDVEFQQSSWFQNITEHFDIIVSNPPYIDPQDPHLQQGDVRFEPLSALIAEDQGYADLQKIIAKAPQFLQPQGWLLLEHGWQQGKKVRSFLTENLWHSVQTVKDYGGNERVTLARLK</sequence>
<dbReference type="Pfam" id="PF17827">
    <property type="entry name" value="PrmC_N"/>
    <property type="match status" value="1"/>
</dbReference>
<name>A0A4R1L2R7_9PAST</name>
<keyword evidence="9" id="KW-1185">Reference proteome</keyword>
<feature type="domain" description="Release factor glutamine methyltransferase N-terminal" evidence="7">
    <location>
        <begin position="6"/>
        <end position="79"/>
    </location>
</feature>
<dbReference type="PANTHER" id="PTHR18895:SF74">
    <property type="entry name" value="MTRF1L RELEASE FACTOR GLUTAMINE METHYLTRANSFERASE"/>
    <property type="match status" value="1"/>
</dbReference>
<dbReference type="Proteomes" id="UP000295496">
    <property type="component" value="Unassembled WGS sequence"/>
</dbReference>
<dbReference type="GO" id="GO:0003676">
    <property type="term" value="F:nucleic acid binding"/>
    <property type="evidence" value="ECO:0007669"/>
    <property type="project" value="InterPro"/>
</dbReference>
<dbReference type="HAMAP" id="MF_02126">
    <property type="entry name" value="RF_methyltr_PrmC"/>
    <property type="match status" value="1"/>
</dbReference>
<organism evidence="8 9">
    <name type="scientific">Lonepinella koalarum</name>
    <dbReference type="NCBI Taxonomy" id="53417"/>
    <lineage>
        <taxon>Bacteria</taxon>
        <taxon>Pseudomonadati</taxon>
        <taxon>Pseudomonadota</taxon>
        <taxon>Gammaproteobacteria</taxon>
        <taxon>Pasteurellales</taxon>
        <taxon>Pasteurellaceae</taxon>
        <taxon>Lonepinella</taxon>
    </lineage>
</organism>
<dbReference type="GO" id="GO:0102559">
    <property type="term" value="F:peptide chain release factor N(5)-glutamine methyltransferase activity"/>
    <property type="evidence" value="ECO:0007669"/>
    <property type="project" value="UniProtKB-EC"/>
</dbReference>